<dbReference type="Gene3D" id="3.90.1200.10">
    <property type="match status" value="1"/>
</dbReference>
<keyword evidence="3" id="KW-1185">Reference proteome</keyword>
<evidence type="ECO:0000313" key="2">
    <source>
        <dbReference type="EMBL" id="PSK95421.1"/>
    </source>
</evidence>
<keyword evidence="2" id="KW-0418">Kinase</keyword>
<reference evidence="2 3" key="1">
    <citation type="submission" date="2018-03" db="EMBL/GenBank/DDBJ databases">
        <title>Genomic Encyclopedia of Archaeal and Bacterial Type Strains, Phase II (KMG-II): from individual species to whole genera.</title>
        <authorList>
            <person name="Goeker M."/>
        </authorList>
    </citation>
    <scope>NUCLEOTIDE SEQUENCE [LARGE SCALE GENOMIC DNA]</scope>
    <source>
        <strain evidence="2 3">DSM 45312</strain>
    </source>
</reference>
<accession>A0A2P8DDW4</accession>
<evidence type="ECO:0000313" key="3">
    <source>
        <dbReference type="Proteomes" id="UP000240542"/>
    </source>
</evidence>
<proteinExistence type="predicted"/>
<dbReference type="Pfam" id="PF01636">
    <property type="entry name" value="APH"/>
    <property type="match status" value="1"/>
</dbReference>
<comment type="caution">
    <text evidence="2">The sequence shown here is derived from an EMBL/GenBank/DDBJ whole genome shotgun (WGS) entry which is preliminary data.</text>
</comment>
<dbReference type="EMBL" id="PYGA01000015">
    <property type="protein sequence ID" value="PSK95421.1"/>
    <property type="molecule type" value="Genomic_DNA"/>
</dbReference>
<sequence>MFALPGGQAVAKVGRSAASTARAAREVRAARWLLERGVPAVRPLAGPVAALGRPVTFWERLPPAERPPSGADLGSLLRRLHALGPAPFPLPARSLLAGVDRWLRAAEGGIDPADAAYLRERAETCAAQIAALRPRLPPGPIHGDALLRNVVVGPDGPVLTDLEYVSHDLREHDLVVMALARDRYGMPEREYQGFTGAYGWDVAEWPGCAALRGARETASAAWVAQHAPASPGARAEFRRRVASLRAGDPLVRWHAW</sequence>
<keyword evidence="2" id="KW-0808">Transferase</keyword>
<gene>
    <name evidence="2" type="ORF">CLV63_11581</name>
</gene>
<protein>
    <submittedName>
        <fullName evidence="2">Ser/Thr protein kinase RdoA (MazF antagonist)</fullName>
    </submittedName>
</protein>
<dbReference type="SUPFAM" id="SSF56112">
    <property type="entry name" value="Protein kinase-like (PK-like)"/>
    <property type="match status" value="1"/>
</dbReference>
<feature type="domain" description="Aminoglycoside phosphotransferase" evidence="1">
    <location>
        <begin position="7"/>
        <end position="208"/>
    </location>
</feature>
<dbReference type="InterPro" id="IPR002575">
    <property type="entry name" value="Aminoglycoside_PTrfase"/>
</dbReference>
<dbReference type="GO" id="GO:0016301">
    <property type="term" value="F:kinase activity"/>
    <property type="evidence" value="ECO:0007669"/>
    <property type="project" value="UniProtKB-KW"/>
</dbReference>
<dbReference type="Proteomes" id="UP000240542">
    <property type="component" value="Unassembled WGS sequence"/>
</dbReference>
<evidence type="ECO:0000259" key="1">
    <source>
        <dbReference type="Pfam" id="PF01636"/>
    </source>
</evidence>
<organism evidence="2 3">
    <name type="scientific">Murinocardiopsis flavida</name>
    <dbReference type="NCBI Taxonomy" id="645275"/>
    <lineage>
        <taxon>Bacteria</taxon>
        <taxon>Bacillati</taxon>
        <taxon>Actinomycetota</taxon>
        <taxon>Actinomycetes</taxon>
        <taxon>Streptosporangiales</taxon>
        <taxon>Nocardiopsidaceae</taxon>
        <taxon>Murinocardiopsis</taxon>
    </lineage>
</organism>
<name>A0A2P8DDW4_9ACTN</name>
<dbReference type="AlphaFoldDB" id="A0A2P8DDW4"/>
<dbReference type="InterPro" id="IPR011009">
    <property type="entry name" value="Kinase-like_dom_sf"/>
</dbReference>